<dbReference type="Gene3D" id="3.60.15.10">
    <property type="entry name" value="Ribonuclease Z/Hydroxyacylglutathione hydrolase-like"/>
    <property type="match status" value="1"/>
</dbReference>
<sequence length="340" mass="37191">MAGIPFTGMIDPLRYAEAEVVSPLVRRVIARNPSKFTFTGTGTYIVGNESEVAVIDPGPDLPEHRAALLRAIEGQKVRAIVITHCHSDHVGLAAWLREETGAPTVAWRPHGDVGLLDNEEDIKVMESLAPPPKTEEEKEKEREIARAAGLDPDDMEMRESVDLEFDPDVRVADGEVAAHGDGWTLIAVHTPGHTSNHMCVALAEEKALFTGDHIMGWSTTVVSPPDGDMRDYLSSVKKLQERDDKILWPTHGSPVTDPQPFLHAYYEHRLSREAQVIASITAGVNTVAPMVRQMYAAVAPELYIPAARSVLSHLTQLVQDGRLLVRGGGPARLSSTYDIP</sequence>
<dbReference type="InterPro" id="IPR036388">
    <property type="entry name" value="WH-like_DNA-bd_sf"/>
</dbReference>
<dbReference type="InterPro" id="IPR041516">
    <property type="entry name" value="LACTB2_WH"/>
</dbReference>
<dbReference type="Gene3D" id="1.10.10.10">
    <property type="entry name" value="Winged helix-like DNA-binding domain superfamily/Winged helix DNA-binding domain"/>
    <property type="match status" value="1"/>
</dbReference>
<dbReference type="InterPro" id="IPR050662">
    <property type="entry name" value="Sec-metab_biosynth-thioest"/>
</dbReference>
<organism evidence="2">
    <name type="scientific">freshwater metagenome</name>
    <dbReference type="NCBI Taxonomy" id="449393"/>
    <lineage>
        <taxon>unclassified sequences</taxon>
        <taxon>metagenomes</taxon>
        <taxon>ecological metagenomes</taxon>
    </lineage>
</organism>
<dbReference type="Pfam" id="PF00753">
    <property type="entry name" value="Lactamase_B"/>
    <property type="match status" value="1"/>
</dbReference>
<name>A0A6J6ZJX2_9ZZZZ</name>
<dbReference type="AlphaFoldDB" id="A0A6J6ZJX2"/>
<dbReference type="PANTHER" id="PTHR23131:SF0">
    <property type="entry name" value="ENDORIBONUCLEASE LACTB2"/>
    <property type="match status" value="1"/>
</dbReference>
<accession>A0A6J6ZJX2</accession>
<protein>
    <submittedName>
        <fullName evidence="2">Unannotated protein</fullName>
    </submittedName>
</protein>
<evidence type="ECO:0000259" key="1">
    <source>
        <dbReference type="SMART" id="SM00849"/>
    </source>
</evidence>
<dbReference type="CDD" id="cd16278">
    <property type="entry name" value="metallo-hydrolase-like_MBL-fold"/>
    <property type="match status" value="1"/>
</dbReference>
<dbReference type="PANTHER" id="PTHR23131">
    <property type="entry name" value="ENDORIBONUCLEASE LACTB2"/>
    <property type="match status" value="1"/>
</dbReference>
<proteinExistence type="predicted"/>
<gene>
    <name evidence="2" type="ORF">UFOPK3004_01834</name>
</gene>
<dbReference type="Pfam" id="PF17778">
    <property type="entry name" value="WHD_BLACT"/>
    <property type="match status" value="1"/>
</dbReference>
<reference evidence="2" key="1">
    <citation type="submission" date="2020-05" db="EMBL/GenBank/DDBJ databases">
        <authorList>
            <person name="Chiriac C."/>
            <person name="Salcher M."/>
            <person name="Ghai R."/>
            <person name="Kavagutti S V."/>
        </authorList>
    </citation>
    <scope>NUCLEOTIDE SEQUENCE</scope>
</reference>
<dbReference type="SUPFAM" id="SSF56281">
    <property type="entry name" value="Metallo-hydrolase/oxidoreductase"/>
    <property type="match status" value="1"/>
</dbReference>
<dbReference type="InterPro" id="IPR036866">
    <property type="entry name" value="RibonucZ/Hydroxyglut_hydro"/>
</dbReference>
<feature type="domain" description="Metallo-beta-lactamase" evidence="1">
    <location>
        <begin position="40"/>
        <end position="251"/>
    </location>
</feature>
<dbReference type="EMBL" id="CAFAAL010000246">
    <property type="protein sequence ID" value="CAB4821095.1"/>
    <property type="molecule type" value="Genomic_DNA"/>
</dbReference>
<dbReference type="SMART" id="SM00849">
    <property type="entry name" value="Lactamase_B"/>
    <property type="match status" value="1"/>
</dbReference>
<dbReference type="InterPro" id="IPR001279">
    <property type="entry name" value="Metallo-B-lactamas"/>
</dbReference>
<evidence type="ECO:0000313" key="2">
    <source>
        <dbReference type="EMBL" id="CAB4821095.1"/>
    </source>
</evidence>